<keyword evidence="3" id="KW-0762">Sugar transport</keyword>
<dbReference type="Gene3D" id="3.40.50.300">
    <property type="entry name" value="P-loop containing nucleotide triphosphate hydrolases"/>
    <property type="match status" value="2"/>
</dbReference>
<dbReference type="InterPro" id="IPR003439">
    <property type="entry name" value="ABC_transporter-like_ATP-bd"/>
</dbReference>
<dbReference type="InterPro" id="IPR003593">
    <property type="entry name" value="AAA+_ATPase"/>
</dbReference>
<dbReference type="CDD" id="cd03215">
    <property type="entry name" value="ABC_Carb_Monos_II"/>
    <property type="match status" value="1"/>
</dbReference>
<keyword evidence="4" id="KW-0677">Repeat</keyword>
<sequence length="510" mass="54348">MTSSDQFDQPIVQLSGVSKYFSGARALEGVDFACRRGSTHAILGENGAGKSTLIKIMSGVLRPDTGRLLVNGNAVHFASPSEAARAGVVCIFQELSLVPDLSVADNISISDPPRRFGMIDARAQRRRAEALLARIKCEDVDPNALVRDLSLSRRQMVEIAKALGKNPQVLILDEATSALTSRDVQTVYDLLAELKADNVASLFISHRMNEVEALCDTLSVFRNGSHVETFAKGAKSDRDIVCLMIGRDVEAQFPPKPAAKEHAPCLSIEELKWENRLNGVNLSVGAGEIVGLGGLDGQGQKELLLALFGVLRGVQGTVNAGGSIDIPNSPAASKSGQARIALVPEDRKTEGLMLPMSIADNLLAASYDKISSGPFINPALERQAVADGVSKLQIKIGQSKDAVATLSGGNQQKVVIAKWLMTDPDIILLNDPTRGIDVGTKQEIYKLMRDLADAGKAILFYSTDYAELIGCCDRVAVMYDGAILTELRGEAITEEAIVAAALNIDTGAAA</sequence>
<dbReference type="SMART" id="SM00382">
    <property type="entry name" value="AAA"/>
    <property type="match status" value="1"/>
</dbReference>
<dbReference type="Proteomes" id="UP000678281">
    <property type="component" value="Unassembled WGS sequence"/>
</dbReference>
<gene>
    <name evidence="8" type="ORF">KD146_02680</name>
</gene>
<dbReference type="PROSITE" id="PS50893">
    <property type="entry name" value="ABC_TRANSPORTER_2"/>
    <property type="match status" value="2"/>
</dbReference>
<comment type="caution">
    <text evidence="8">The sequence shown here is derived from an EMBL/GenBank/DDBJ whole genome shotgun (WGS) entry which is preliminary data.</text>
</comment>
<dbReference type="InterPro" id="IPR050107">
    <property type="entry name" value="ABC_carbohydrate_import_ATPase"/>
</dbReference>
<keyword evidence="2" id="KW-0813">Transport</keyword>
<dbReference type="RefSeq" id="WP_212657206.1">
    <property type="nucleotide sequence ID" value="NZ_JAGXTP010000001.1"/>
</dbReference>
<dbReference type="EMBL" id="JAGXTP010000001">
    <property type="protein sequence ID" value="MBS3847595.1"/>
    <property type="molecule type" value="Genomic_DNA"/>
</dbReference>
<dbReference type="PANTHER" id="PTHR43790:SF9">
    <property type="entry name" value="GALACTOFURANOSE TRANSPORTER ATP-BINDING PROTEIN YTFR"/>
    <property type="match status" value="1"/>
</dbReference>
<evidence type="ECO:0000313" key="9">
    <source>
        <dbReference type="Proteomes" id="UP000678281"/>
    </source>
</evidence>
<evidence type="ECO:0000313" key="8">
    <source>
        <dbReference type="EMBL" id="MBS3847595.1"/>
    </source>
</evidence>
<name>A0A942E434_9HYPH</name>
<evidence type="ECO:0000256" key="2">
    <source>
        <dbReference type="ARBA" id="ARBA00022448"/>
    </source>
</evidence>
<dbReference type="CDD" id="cd03216">
    <property type="entry name" value="ABC_Carb_Monos_I"/>
    <property type="match status" value="1"/>
</dbReference>
<protein>
    <submittedName>
        <fullName evidence="8">Sugar ABC transporter ATP-binding protein</fullName>
    </submittedName>
</protein>
<accession>A0A942E434</accession>
<evidence type="ECO:0000259" key="7">
    <source>
        <dbReference type="PROSITE" id="PS50893"/>
    </source>
</evidence>
<keyword evidence="5" id="KW-0547">Nucleotide-binding</keyword>
<dbReference type="AlphaFoldDB" id="A0A942E434"/>
<reference evidence="8" key="1">
    <citation type="submission" date="2021-04" db="EMBL/GenBank/DDBJ databases">
        <title>Devosia litorisediminis sp. nov., isolated from a sand dune.</title>
        <authorList>
            <person name="Park S."/>
            <person name="Yoon J.-H."/>
        </authorList>
    </citation>
    <scope>NUCLEOTIDE SEQUENCE</scope>
    <source>
        <strain evidence="8">BSSL-BM10</strain>
    </source>
</reference>
<comment type="similarity">
    <text evidence="1">Belongs to the ABC transporter superfamily.</text>
</comment>
<dbReference type="InterPro" id="IPR017871">
    <property type="entry name" value="ABC_transporter-like_CS"/>
</dbReference>
<dbReference type="GO" id="GO:0016887">
    <property type="term" value="F:ATP hydrolysis activity"/>
    <property type="evidence" value="ECO:0007669"/>
    <property type="project" value="InterPro"/>
</dbReference>
<keyword evidence="6 8" id="KW-0067">ATP-binding</keyword>
<dbReference type="SUPFAM" id="SSF52540">
    <property type="entry name" value="P-loop containing nucleoside triphosphate hydrolases"/>
    <property type="match status" value="2"/>
</dbReference>
<dbReference type="PANTHER" id="PTHR43790">
    <property type="entry name" value="CARBOHYDRATE TRANSPORT ATP-BINDING PROTEIN MG119-RELATED"/>
    <property type="match status" value="1"/>
</dbReference>
<feature type="domain" description="ABC transporter" evidence="7">
    <location>
        <begin position="12"/>
        <end position="248"/>
    </location>
</feature>
<evidence type="ECO:0000256" key="1">
    <source>
        <dbReference type="ARBA" id="ARBA00005417"/>
    </source>
</evidence>
<evidence type="ECO:0000256" key="6">
    <source>
        <dbReference type="ARBA" id="ARBA00022840"/>
    </source>
</evidence>
<organism evidence="8 9">
    <name type="scientific">Devosia litorisediminis</name>
    <dbReference type="NCBI Taxonomy" id="2829817"/>
    <lineage>
        <taxon>Bacteria</taxon>
        <taxon>Pseudomonadati</taxon>
        <taxon>Pseudomonadota</taxon>
        <taxon>Alphaproteobacteria</taxon>
        <taxon>Hyphomicrobiales</taxon>
        <taxon>Devosiaceae</taxon>
        <taxon>Devosia</taxon>
    </lineage>
</organism>
<dbReference type="InterPro" id="IPR027417">
    <property type="entry name" value="P-loop_NTPase"/>
</dbReference>
<proteinExistence type="inferred from homology"/>
<evidence type="ECO:0000256" key="4">
    <source>
        <dbReference type="ARBA" id="ARBA00022737"/>
    </source>
</evidence>
<evidence type="ECO:0000256" key="3">
    <source>
        <dbReference type="ARBA" id="ARBA00022597"/>
    </source>
</evidence>
<keyword evidence="9" id="KW-1185">Reference proteome</keyword>
<evidence type="ECO:0000256" key="5">
    <source>
        <dbReference type="ARBA" id="ARBA00022741"/>
    </source>
</evidence>
<feature type="domain" description="ABC transporter" evidence="7">
    <location>
        <begin position="261"/>
        <end position="505"/>
    </location>
</feature>
<dbReference type="PROSITE" id="PS00211">
    <property type="entry name" value="ABC_TRANSPORTER_1"/>
    <property type="match status" value="1"/>
</dbReference>
<dbReference type="GO" id="GO:0005524">
    <property type="term" value="F:ATP binding"/>
    <property type="evidence" value="ECO:0007669"/>
    <property type="project" value="UniProtKB-KW"/>
</dbReference>
<dbReference type="Pfam" id="PF00005">
    <property type="entry name" value="ABC_tran"/>
    <property type="match status" value="2"/>
</dbReference>